<keyword evidence="1" id="KW-1133">Transmembrane helix</keyword>
<evidence type="ECO:0000313" key="2">
    <source>
        <dbReference type="EMBL" id="SVD12960.1"/>
    </source>
</evidence>
<gene>
    <name evidence="2" type="ORF">METZ01_LOCUS365814</name>
</gene>
<accession>A0A382SSN2</accession>
<reference evidence="2" key="1">
    <citation type="submission" date="2018-05" db="EMBL/GenBank/DDBJ databases">
        <authorList>
            <person name="Lanie J.A."/>
            <person name="Ng W.-L."/>
            <person name="Kazmierczak K.M."/>
            <person name="Andrzejewski T.M."/>
            <person name="Davidsen T.M."/>
            <person name="Wayne K.J."/>
            <person name="Tettelin H."/>
            <person name="Glass J.I."/>
            <person name="Rusch D."/>
            <person name="Podicherti R."/>
            <person name="Tsui H.-C.T."/>
            <person name="Winkler M.E."/>
        </authorList>
    </citation>
    <scope>NUCLEOTIDE SEQUENCE</scope>
</reference>
<dbReference type="AlphaFoldDB" id="A0A382SSN2"/>
<name>A0A382SSN2_9ZZZZ</name>
<keyword evidence="1" id="KW-0812">Transmembrane</keyword>
<evidence type="ECO:0000256" key="1">
    <source>
        <dbReference type="SAM" id="Phobius"/>
    </source>
</evidence>
<proteinExistence type="predicted"/>
<sequence>MAISQATTETVKSWRDDPEKTIEWISMSVTFFFLAWLGARALVYAVTDVVSMFSSLPVAG</sequence>
<protein>
    <submittedName>
        <fullName evidence="2">Uncharacterized protein</fullName>
    </submittedName>
</protein>
<feature type="transmembrane region" description="Helical" evidence="1">
    <location>
        <begin position="24"/>
        <end position="46"/>
    </location>
</feature>
<dbReference type="EMBL" id="UINC01131328">
    <property type="protein sequence ID" value="SVD12960.1"/>
    <property type="molecule type" value="Genomic_DNA"/>
</dbReference>
<keyword evidence="1" id="KW-0472">Membrane</keyword>
<organism evidence="2">
    <name type="scientific">marine metagenome</name>
    <dbReference type="NCBI Taxonomy" id="408172"/>
    <lineage>
        <taxon>unclassified sequences</taxon>
        <taxon>metagenomes</taxon>
        <taxon>ecological metagenomes</taxon>
    </lineage>
</organism>